<proteinExistence type="predicted"/>
<gene>
    <name evidence="1" type="ORF">S12H4_15385</name>
</gene>
<reference evidence="1" key="1">
    <citation type="journal article" date="2014" name="Front. Microbiol.">
        <title>High frequency of phylogenetically diverse reductive dehalogenase-homologous genes in deep subseafloor sedimentary metagenomes.</title>
        <authorList>
            <person name="Kawai M."/>
            <person name="Futagami T."/>
            <person name="Toyoda A."/>
            <person name="Takaki Y."/>
            <person name="Nishi S."/>
            <person name="Hori S."/>
            <person name="Arai W."/>
            <person name="Tsubouchi T."/>
            <person name="Morono Y."/>
            <person name="Uchiyama I."/>
            <person name="Ito T."/>
            <person name="Fujiyama A."/>
            <person name="Inagaki F."/>
            <person name="Takami H."/>
        </authorList>
    </citation>
    <scope>NUCLEOTIDE SEQUENCE</scope>
    <source>
        <strain evidence="1">Expedition CK06-06</strain>
    </source>
</reference>
<dbReference type="EMBL" id="BARW01007383">
    <property type="protein sequence ID" value="GAI87132.1"/>
    <property type="molecule type" value="Genomic_DNA"/>
</dbReference>
<accession>X1S263</accession>
<organism evidence="1">
    <name type="scientific">marine sediment metagenome</name>
    <dbReference type="NCBI Taxonomy" id="412755"/>
    <lineage>
        <taxon>unclassified sequences</taxon>
        <taxon>metagenomes</taxon>
        <taxon>ecological metagenomes</taxon>
    </lineage>
</organism>
<dbReference type="SUPFAM" id="SSF140931">
    <property type="entry name" value="Fic-like"/>
    <property type="match status" value="1"/>
</dbReference>
<dbReference type="Gene3D" id="1.10.3290.10">
    <property type="entry name" value="Fido-like domain"/>
    <property type="match status" value="1"/>
</dbReference>
<sequence length="79" mass="8908">MLGLVPSADDKIYSASLLMIHEFIFSDKPFAGKWREVDVTVGNHRPPKLVVVAELMEELKKKVEDASIATVKERKQILT</sequence>
<comment type="caution">
    <text evidence="1">The sequence shown here is derived from an EMBL/GenBank/DDBJ whole genome shotgun (WGS) entry which is preliminary data.</text>
</comment>
<dbReference type="InterPro" id="IPR036597">
    <property type="entry name" value="Fido-like_dom_sf"/>
</dbReference>
<evidence type="ECO:0000313" key="1">
    <source>
        <dbReference type="EMBL" id="GAI87132.1"/>
    </source>
</evidence>
<name>X1S263_9ZZZZ</name>
<feature type="non-terminal residue" evidence="1">
    <location>
        <position position="79"/>
    </location>
</feature>
<dbReference type="AlphaFoldDB" id="X1S263"/>
<protein>
    <submittedName>
        <fullName evidence="1">Uncharacterized protein</fullName>
    </submittedName>
</protein>